<evidence type="ECO:0000256" key="3">
    <source>
        <dbReference type="ARBA" id="ARBA00022723"/>
    </source>
</evidence>
<evidence type="ECO:0000256" key="4">
    <source>
        <dbReference type="ARBA" id="ARBA00022771"/>
    </source>
</evidence>
<name>A0AAV6UFJ5_9ARAC</name>
<keyword evidence="17" id="KW-1185">Reference proteome</keyword>
<keyword evidence="5" id="KW-0862">Zinc</keyword>
<evidence type="ECO:0000256" key="11">
    <source>
        <dbReference type="ARBA" id="ARBA00023306"/>
    </source>
</evidence>
<dbReference type="AlphaFoldDB" id="A0AAV6UFJ5"/>
<evidence type="ECO:0000256" key="6">
    <source>
        <dbReference type="ARBA" id="ARBA00023015"/>
    </source>
</evidence>
<feature type="coiled-coil region" evidence="13">
    <location>
        <begin position="444"/>
        <end position="478"/>
    </location>
</feature>
<dbReference type="PANTHER" id="PTHR46600">
    <property type="entry name" value="THAP DOMAIN-CONTAINING"/>
    <property type="match status" value="1"/>
</dbReference>
<evidence type="ECO:0000313" key="17">
    <source>
        <dbReference type="Proteomes" id="UP000827092"/>
    </source>
</evidence>
<comment type="similarity">
    <text evidence="2">Belongs to the THAP1 family.</text>
</comment>
<feature type="region of interest" description="Disordered" evidence="14">
    <location>
        <begin position="143"/>
        <end position="163"/>
    </location>
</feature>
<dbReference type="PROSITE" id="PS50950">
    <property type="entry name" value="ZF_THAP"/>
    <property type="match status" value="1"/>
</dbReference>
<evidence type="ECO:0000256" key="10">
    <source>
        <dbReference type="ARBA" id="ARBA00023242"/>
    </source>
</evidence>
<proteinExistence type="inferred from homology"/>
<evidence type="ECO:0000256" key="12">
    <source>
        <dbReference type="PROSITE-ProRule" id="PRU00309"/>
    </source>
</evidence>
<dbReference type="PANTHER" id="PTHR46600:SF1">
    <property type="entry name" value="THAP DOMAIN-CONTAINING PROTEIN 1"/>
    <property type="match status" value="1"/>
</dbReference>
<dbReference type="GO" id="GO:0005654">
    <property type="term" value="C:nucleoplasm"/>
    <property type="evidence" value="ECO:0007669"/>
    <property type="project" value="UniProtKB-SubCell"/>
</dbReference>
<evidence type="ECO:0000256" key="8">
    <source>
        <dbReference type="ARBA" id="ARBA00023125"/>
    </source>
</evidence>
<evidence type="ECO:0000256" key="13">
    <source>
        <dbReference type="SAM" id="Coils"/>
    </source>
</evidence>
<protein>
    <recommendedName>
        <fullName evidence="15">THAP-type domain-containing protein</fullName>
    </recommendedName>
</protein>
<keyword evidence="9" id="KW-0804">Transcription</keyword>
<feature type="compositionally biased region" description="Basic and acidic residues" evidence="14">
    <location>
        <begin position="315"/>
        <end position="340"/>
    </location>
</feature>
<organism evidence="16 17">
    <name type="scientific">Oedothorax gibbosus</name>
    <dbReference type="NCBI Taxonomy" id="931172"/>
    <lineage>
        <taxon>Eukaryota</taxon>
        <taxon>Metazoa</taxon>
        <taxon>Ecdysozoa</taxon>
        <taxon>Arthropoda</taxon>
        <taxon>Chelicerata</taxon>
        <taxon>Arachnida</taxon>
        <taxon>Araneae</taxon>
        <taxon>Araneomorphae</taxon>
        <taxon>Entelegynae</taxon>
        <taxon>Araneoidea</taxon>
        <taxon>Linyphiidae</taxon>
        <taxon>Erigoninae</taxon>
        <taxon>Oedothorax</taxon>
    </lineage>
</organism>
<evidence type="ECO:0000256" key="5">
    <source>
        <dbReference type="ARBA" id="ARBA00022833"/>
    </source>
</evidence>
<dbReference type="SMART" id="SM00692">
    <property type="entry name" value="DM3"/>
    <property type="match status" value="1"/>
</dbReference>
<evidence type="ECO:0000259" key="15">
    <source>
        <dbReference type="PROSITE" id="PS50950"/>
    </source>
</evidence>
<feature type="compositionally biased region" description="Acidic residues" evidence="14">
    <location>
        <begin position="152"/>
        <end position="163"/>
    </location>
</feature>
<dbReference type="SMART" id="SM00980">
    <property type="entry name" value="THAP"/>
    <property type="match status" value="1"/>
</dbReference>
<keyword evidence="4 12" id="KW-0863">Zinc-finger</keyword>
<comment type="caution">
    <text evidence="16">The sequence shown here is derived from an EMBL/GenBank/DDBJ whole genome shotgun (WGS) entry which is preliminary data.</text>
</comment>
<feature type="domain" description="THAP-type" evidence="15">
    <location>
        <begin position="1"/>
        <end position="88"/>
    </location>
</feature>
<evidence type="ECO:0000256" key="1">
    <source>
        <dbReference type="ARBA" id="ARBA00004642"/>
    </source>
</evidence>
<evidence type="ECO:0000256" key="2">
    <source>
        <dbReference type="ARBA" id="ARBA00006177"/>
    </source>
</evidence>
<dbReference type="Pfam" id="PF05485">
    <property type="entry name" value="THAP"/>
    <property type="match status" value="1"/>
</dbReference>
<dbReference type="Proteomes" id="UP000827092">
    <property type="component" value="Unassembled WGS sequence"/>
</dbReference>
<keyword evidence="10" id="KW-0539">Nucleus</keyword>
<feature type="region of interest" description="Disordered" evidence="14">
    <location>
        <begin position="377"/>
        <end position="413"/>
    </location>
</feature>
<gene>
    <name evidence="16" type="ORF">JTE90_003335</name>
</gene>
<evidence type="ECO:0000256" key="9">
    <source>
        <dbReference type="ARBA" id="ARBA00023163"/>
    </source>
</evidence>
<feature type="compositionally biased region" description="Low complexity" evidence="14">
    <location>
        <begin position="389"/>
        <end position="398"/>
    </location>
</feature>
<evidence type="ECO:0000313" key="16">
    <source>
        <dbReference type="EMBL" id="KAG8182957.1"/>
    </source>
</evidence>
<dbReference type="SUPFAM" id="SSF57716">
    <property type="entry name" value="Glucocorticoid receptor-like (DNA-binding domain)"/>
    <property type="match status" value="1"/>
</dbReference>
<reference evidence="16 17" key="1">
    <citation type="journal article" date="2022" name="Nat. Ecol. Evol.">
        <title>A masculinizing supergene underlies an exaggerated male reproductive morph in a spider.</title>
        <authorList>
            <person name="Hendrickx F."/>
            <person name="De Corte Z."/>
            <person name="Sonet G."/>
            <person name="Van Belleghem S.M."/>
            <person name="Kostlbacher S."/>
            <person name="Vangestel C."/>
        </authorList>
    </citation>
    <scope>NUCLEOTIDE SEQUENCE [LARGE SCALE GENOMIC DNA]</scope>
    <source>
        <strain evidence="16">W744_W776</strain>
    </source>
</reference>
<feature type="region of interest" description="Disordered" evidence="14">
    <location>
        <begin position="310"/>
        <end position="340"/>
    </location>
</feature>
<keyword evidence="8 12" id="KW-0238">DNA-binding</keyword>
<evidence type="ECO:0000256" key="14">
    <source>
        <dbReference type="SAM" id="MobiDB-lite"/>
    </source>
</evidence>
<dbReference type="InterPro" id="IPR006612">
    <property type="entry name" value="THAP_Znf"/>
</dbReference>
<feature type="region of interest" description="Disordered" evidence="14">
    <location>
        <begin position="570"/>
        <end position="609"/>
    </location>
</feature>
<feature type="compositionally biased region" description="Acidic residues" evidence="14">
    <location>
        <begin position="579"/>
        <end position="590"/>
    </location>
</feature>
<dbReference type="InterPro" id="IPR026516">
    <property type="entry name" value="THAP1/10"/>
</dbReference>
<comment type="subcellular location">
    <subcellularLocation>
        <location evidence="1">Nucleus</location>
        <location evidence="1">Nucleoplasm</location>
    </subcellularLocation>
</comment>
<dbReference type="EMBL" id="JAFNEN010000439">
    <property type="protein sequence ID" value="KAG8182957.1"/>
    <property type="molecule type" value="Genomic_DNA"/>
</dbReference>
<accession>A0AAV6UFJ5</accession>
<feature type="compositionally biased region" description="Polar residues" evidence="14">
    <location>
        <begin position="597"/>
        <end position="609"/>
    </location>
</feature>
<keyword evidence="11" id="KW-0131">Cell cycle</keyword>
<keyword evidence="6" id="KW-0805">Transcription regulation</keyword>
<keyword evidence="3" id="KW-0479">Metal-binding</keyword>
<keyword evidence="7 13" id="KW-0175">Coiled coil</keyword>
<dbReference type="GO" id="GO:0008270">
    <property type="term" value="F:zinc ion binding"/>
    <property type="evidence" value="ECO:0007669"/>
    <property type="project" value="UniProtKB-KW"/>
</dbReference>
<evidence type="ECO:0000256" key="7">
    <source>
        <dbReference type="ARBA" id="ARBA00023054"/>
    </source>
</evidence>
<dbReference type="GO" id="GO:0043565">
    <property type="term" value="F:sequence-specific DNA binding"/>
    <property type="evidence" value="ECO:0007669"/>
    <property type="project" value="InterPro"/>
</dbReference>
<sequence>MVFCCVPLCNSNSWNSDSSVTFHEFPSNPDLAAKWIQQINHAMTARQKPMWFPAGKSGKPMICSRHFLDIDFREDSDKLKPRVVPTVFGRKYIGVGTNEAAIKSPTKVKSPWIVNLVKPSNDSAPSTSKVQSPVIKVENANSKTVHTVPSCSEDDDPDEVSLESDDHQSFRQELTQPTQTVFKPIERNFHFQSRFRFGHRFGSNRPQKKYIKPDVNSYIVDKASAAMPKISLANAGGMVQKHKKQKNSKNELIEIGPNTFLKINPEVIKVNKKLSPSGNTVLQFVMDQKLANSQAAADLLPKLVHGWTAVNSPPKDSEAPKPNDFQDKKQEPEKVTCSTNDKEPVVQHVLGHLVETHVCKDSGLCLKETKDIDKNVDSHIDDASPTPGTTVLSTSATAETEETAETTGKSKTSQNILNKAPVLFTTNLPLSHCMMDKPKFLTQLKQKSRQISQLKFKIAALTKKVEELEDRCVVQERQLSYSFIKRLKTIRKNANKGDSCATYILEQIRCYAGKNKMRWSDSTLSQCAVWCRKAPYAYEYFKKADFFKLPCLGTVKRFMKKHPELKFLNRANGSHTNEDESSSDFDFDDSDSGKEGQGNSDANETADASTISSTVINELTQPANFPTNTTEAHTTTVIDQTPTLEKPTDLATFPMTVDGTSLEVQELILPSGEVVQCYSSSICNSTDASNQYYIIPNVDQTSVGDHEYNVIQASDSIILQNLENAQLPLQQEQLIFITNSGDQLECTETEIVTASMS</sequence>